<keyword evidence="3" id="KW-1185">Reference proteome</keyword>
<feature type="domain" description="DUF6593" evidence="1">
    <location>
        <begin position="18"/>
        <end position="170"/>
    </location>
</feature>
<evidence type="ECO:0000313" key="3">
    <source>
        <dbReference type="Proteomes" id="UP000620124"/>
    </source>
</evidence>
<dbReference type="OrthoDB" id="3256331at2759"/>
<dbReference type="AlphaFoldDB" id="A0A8H7D031"/>
<sequence length="200" mass="21613">MTSPNLKSRAISLVFESNSMLATTIFQNAVPVYRVSTSTHGSTTEIRTTGTDMLIARIARKEIFPSTVTFPDMNGEKSIKISKWLKPSELPDGLTAATLQTPIGDFVLGGHPEYTLALYTPDITTLIAHWSQKTSNASSTSPPTLIIASGYEGAHAQILAAFVYEEQEIRIARKNGDVAQGVAQMLGKYPYLKFGGGGIM</sequence>
<evidence type="ECO:0000259" key="1">
    <source>
        <dbReference type="Pfam" id="PF20236"/>
    </source>
</evidence>
<reference evidence="2" key="1">
    <citation type="submission" date="2020-05" db="EMBL/GenBank/DDBJ databases">
        <title>Mycena genomes resolve the evolution of fungal bioluminescence.</title>
        <authorList>
            <person name="Tsai I.J."/>
        </authorList>
    </citation>
    <scope>NUCLEOTIDE SEQUENCE</scope>
    <source>
        <strain evidence="2">CCC161011</strain>
    </source>
</reference>
<organism evidence="2 3">
    <name type="scientific">Mycena venus</name>
    <dbReference type="NCBI Taxonomy" id="2733690"/>
    <lineage>
        <taxon>Eukaryota</taxon>
        <taxon>Fungi</taxon>
        <taxon>Dikarya</taxon>
        <taxon>Basidiomycota</taxon>
        <taxon>Agaricomycotina</taxon>
        <taxon>Agaricomycetes</taxon>
        <taxon>Agaricomycetidae</taxon>
        <taxon>Agaricales</taxon>
        <taxon>Marasmiineae</taxon>
        <taxon>Mycenaceae</taxon>
        <taxon>Mycena</taxon>
    </lineage>
</organism>
<dbReference type="Proteomes" id="UP000620124">
    <property type="component" value="Unassembled WGS sequence"/>
</dbReference>
<dbReference type="Pfam" id="PF20236">
    <property type="entry name" value="DUF6593"/>
    <property type="match status" value="1"/>
</dbReference>
<name>A0A8H7D031_9AGAR</name>
<gene>
    <name evidence="2" type="ORF">MVEN_01113100</name>
</gene>
<evidence type="ECO:0000313" key="2">
    <source>
        <dbReference type="EMBL" id="KAF7354251.1"/>
    </source>
</evidence>
<dbReference type="InterPro" id="IPR046528">
    <property type="entry name" value="DUF6593"/>
</dbReference>
<accession>A0A8H7D031</accession>
<proteinExistence type="predicted"/>
<dbReference type="EMBL" id="JACAZI010000008">
    <property type="protein sequence ID" value="KAF7354251.1"/>
    <property type="molecule type" value="Genomic_DNA"/>
</dbReference>
<protein>
    <recommendedName>
        <fullName evidence="1">DUF6593 domain-containing protein</fullName>
    </recommendedName>
</protein>
<comment type="caution">
    <text evidence="2">The sequence shown here is derived from an EMBL/GenBank/DDBJ whole genome shotgun (WGS) entry which is preliminary data.</text>
</comment>